<keyword evidence="2" id="KW-1185">Reference proteome</keyword>
<organism evidence="1 2">
    <name type="scientific">Aeromonas phage phiAS5</name>
    <dbReference type="NCBI Taxonomy" id="879630"/>
    <lineage>
        <taxon>Viruses</taxon>
        <taxon>Duplodnaviria</taxon>
        <taxon>Heunggongvirae</taxon>
        <taxon>Uroviricota</taxon>
        <taxon>Caudoviricetes</taxon>
        <taxon>Pantevenvirales</taxon>
        <taxon>Straboviridae</taxon>
        <taxon>Chrysonvirus</taxon>
        <taxon>Chrysonvirus as5</taxon>
    </lineage>
</organism>
<protein>
    <submittedName>
        <fullName evidence="1">Uncharacterized protein</fullName>
    </submittedName>
</protein>
<gene>
    <name evidence="1" type="ORF">phiAS5_ORF0245</name>
</gene>
<proteinExistence type="predicted"/>
<dbReference type="OrthoDB" id="20380at10239"/>
<evidence type="ECO:0000313" key="2">
    <source>
        <dbReference type="Proteomes" id="UP000002236"/>
    </source>
</evidence>
<accession>E1A1Z9</accession>
<evidence type="ECO:0000313" key="1">
    <source>
        <dbReference type="EMBL" id="ADM80088.1"/>
    </source>
</evidence>
<dbReference type="GeneID" id="9861652"/>
<dbReference type="EMBL" id="HM452126">
    <property type="protein sequence ID" value="ADM80088.1"/>
    <property type="molecule type" value="Genomic_DNA"/>
</dbReference>
<reference evidence="1 2" key="1">
    <citation type="journal article" date="2012" name="Vet. Microbiol.">
        <title>Complete genome sequence and characterization of a broad-host range T4-like bacteriophage phiAS5 infecting Aeromonas salmonicida subsp. salmonicida.</title>
        <authorList>
            <person name="Kim J.H."/>
            <person name="Son J.S."/>
            <person name="Choi Y.J."/>
            <person name="Choresca C.H.Jr."/>
            <person name="Shin S.P."/>
            <person name="Han J.E."/>
            <person name="Jun J.W."/>
            <person name="Park S.C."/>
        </authorList>
    </citation>
    <scope>NUCLEOTIDE SEQUENCE [LARGE SCALE GENOMIC DNA]</scope>
</reference>
<dbReference type="Proteomes" id="UP000002236">
    <property type="component" value="Segment"/>
</dbReference>
<sequence length="157" mass="18220">MATSRRETSYQQTEENIMKHFNITKLEIIESVSSDAYKAAKEAGDIVVSRWDWKSLEQAEQVVELFSEKESLLAVDRGEWVSPRFDVVRMPQVGDEVSRSFNGDYYPEGTIVKISKSLQITTSTGKTFYRRKKTGTWLYSKMWGLVQGHHNKWNPEF</sequence>
<dbReference type="RefSeq" id="YP_003969534.1">
    <property type="nucleotide sequence ID" value="NC_014636.1"/>
</dbReference>
<name>E1A1Z9_9CAUD</name>
<dbReference type="KEGG" id="vg:9861652"/>